<name>A0ABU9DHB9_9BACL</name>
<proteinExistence type="predicted"/>
<sequence>MQQVAGAIGSALAMTMLAAGQSSYLRDKGFDMSNGLNLAQPDPAILEYLPSSFVFGIKDAFIFDGFMTIIALFISFFMKRVKPSEQKMDKID</sequence>
<protein>
    <submittedName>
        <fullName evidence="2">Uncharacterized protein</fullName>
    </submittedName>
</protein>
<accession>A0ABU9DHB9</accession>
<evidence type="ECO:0000313" key="3">
    <source>
        <dbReference type="Proteomes" id="UP001469365"/>
    </source>
</evidence>
<reference evidence="2 3" key="1">
    <citation type="submission" date="2024-04" db="EMBL/GenBank/DDBJ databases">
        <title>draft genome sequnece of Paenibacillus filicis.</title>
        <authorList>
            <person name="Kim D.-U."/>
        </authorList>
    </citation>
    <scope>NUCLEOTIDE SEQUENCE [LARGE SCALE GENOMIC DNA]</scope>
    <source>
        <strain evidence="2 3">KACC14197</strain>
    </source>
</reference>
<keyword evidence="1" id="KW-0812">Transmembrane</keyword>
<keyword evidence="1" id="KW-1133">Transmembrane helix</keyword>
<evidence type="ECO:0000256" key="1">
    <source>
        <dbReference type="SAM" id="Phobius"/>
    </source>
</evidence>
<dbReference type="Proteomes" id="UP001469365">
    <property type="component" value="Unassembled WGS sequence"/>
</dbReference>
<gene>
    <name evidence="2" type="ORF">WMW72_09615</name>
</gene>
<keyword evidence="3" id="KW-1185">Reference proteome</keyword>
<dbReference type="EMBL" id="JBBPCC010000005">
    <property type="protein sequence ID" value="MEK8128159.1"/>
    <property type="molecule type" value="Genomic_DNA"/>
</dbReference>
<organism evidence="2 3">
    <name type="scientific">Paenibacillus filicis</name>
    <dbReference type="NCBI Taxonomy" id="669464"/>
    <lineage>
        <taxon>Bacteria</taxon>
        <taxon>Bacillati</taxon>
        <taxon>Bacillota</taxon>
        <taxon>Bacilli</taxon>
        <taxon>Bacillales</taxon>
        <taxon>Paenibacillaceae</taxon>
        <taxon>Paenibacillus</taxon>
    </lineage>
</organism>
<evidence type="ECO:0000313" key="2">
    <source>
        <dbReference type="EMBL" id="MEK8128159.1"/>
    </source>
</evidence>
<comment type="caution">
    <text evidence="2">The sequence shown here is derived from an EMBL/GenBank/DDBJ whole genome shotgun (WGS) entry which is preliminary data.</text>
</comment>
<keyword evidence="1" id="KW-0472">Membrane</keyword>
<feature type="transmembrane region" description="Helical" evidence="1">
    <location>
        <begin position="60"/>
        <end position="78"/>
    </location>
</feature>
<dbReference type="RefSeq" id="WP_341415229.1">
    <property type="nucleotide sequence ID" value="NZ_JBBPCC010000005.1"/>
</dbReference>